<evidence type="ECO:0000313" key="3">
    <source>
        <dbReference type="Proteomes" id="UP000585721"/>
    </source>
</evidence>
<evidence type="ECO:0000313" key="2">
    <source>
        <dbReference type="EMBL" id="MBB6054843.1"/>
    </source>
</evidence>
<name>A0A841GMX8_9GAMM</name>
<protein>
    <submittedName>
        <fullName evidence="2">Uncharacterized protein (DUF58 family)</fullName>
    </submittedName>
</protein>
<evidence type="ECO:0000259" key="1">
    <source>
        <dbReference type="Pfam" id="PF01882"/>
    </source>
</evidence>
<dbReference type="RefSeq" id="WP_188025645.1">
    <property type="nucleotide sequence ID" value="NZ_JACHGR010000002.1"/>
</dbReference>
<gene>
    <name evidence="2" type="ORF">HNR75_000715</name>
</gene>
<dbReference type="PANTHER" id="PTHR33608:SF12">
    <property type="entry name" value="DUF58 DOMAIN-CONTAINING PROTEIN"/>
    <property type="match status" value="1"/>
</dbReference>
<reference evidence="2 3" key="1">
    <citation type="submission" date="2020-08" db="EMBL/GenBank/DDBJ databases">
        <title>Genomic Encyclopedia of Type Strains, Phase IV (KMG-IV): sequencing the most valuable type-strain genomes for metagenomic binning, comparative biology and taxonomic classification.</title>
        <authorList>
            <person name="Goeker M."/>
        </authorList>
    </citation>
    <scope>NUCLEOTIDE SEQUENCE [LARGE SCALE GENOMIC DNA]</scope>
    <source>
        <strain evidence="2 3">DSM 22975</strain>
    </source>
</reference>
<keyword evidence="3" id="KW-1185">Reference proteome</keyword>
<proteinExistence type="predicted"/>
<dbReference type="EMBL" id="JACHGR010000002">
    <property type="protein sequence ID" value="MBB6054843.1"/>
    <property type="molecule type" value="Genomic_DNA"/>
</dbReference>
<dbReference type="InterPro" id="IPR002881">
    <property type="entry name" value="DUF58"/>
</dbReference>
<dbReference type="AlphaFoldDB" id="A0A841GMX8"/>
<organism evidence="2 3">
    <name type="scientific">Tolumonas osonensis</name>
    <dbReference type="NCBI Taxonomy" id="675874"/>
    <lineage>
        <taxon>Bacteria</taxon>
        <taxon>Pseudomonadati</taxon>
        <taxon>Pseudomonadota</taxon>
        <taxon>Gammaproteobacteria</taxon>
        <taxon>Aeromonadales</taxon>
        <taxon>Aeromonadaceae</taxon>
        <taxon>Tolumonas</taxon>
    </lineage>
</organism>
<dbReference type="Proteomes" id="UP000585721">
    <property type="component" value="Unassembled WGS sequence"/>
</dbReference>
<feature type="domain" description="DUF58" evidence="1">
    <location>
        <begin position="50"/>
        <end position="261"/>
    </location>
</feature>
<sequence>MKPNDGVTLTLDDLLTVSASGSRVANQLSDGWRVGIHQSRKKGRGMEFAEVRPYMIGDDVRNMDWKITARTGKPHTKLYREERDHSVYILLDLSGEMYFGSKGQLKSRMASVVTAAITWHALKNGDKVGGLILSGTQTTIQAPVSHRKGALLWLKQIVNTYNAGLQERPQSSDVTAGLNTLSGMLRPGARLVVISDYYRLSQKDFLMIRYLRKRHEVNLIQVYDALERQVTGDGILGVANTSGTGFLLENEDFRNHYARLASFRQFELERKLCGYAKQLVAFDASKPLAEQL</sequence>
<dbReference type="Pfam" id="PF01882">
    <property type="entry name" value="DUF58"/>
    <property type="match status" value="1"/>
</dbReference>
<comment type="caution">
    <text evidence="2">The sequence shown here is derived from an EMBL/GenBank/DDBJ whole genome shotgun (WGS) entry which is preliminary data.</text>
</comment>
<accession>A0A841GMX8</accession>
<dbReference type="PANTHER" id="PTHR33608">
    <property type="entry name" value="BLL2464 PROTEIN"/>
    <property type="match status" value="1"/>
</dbReference>